<dbReference type="VEuPathDB" id="FungiDB:HpaG800541"/>
<dbReference type="EnsemblProtists" id="HpaT800541">
    <property type="protein sequence ID" value="HpaP800541"/>
    <property type="gene ID" value="HpaG800541"/>
</dbReference>
<proteinExistence type="predicted"/>
<evidence type="ECO:0000256" key="1">
    <source>
        <dbReference type="SAM" id="MobiDB-lite"/>
    </source>
</evidence>
<dbReference type="Proteomes" id="UP000011713">
    <property type="component" value="Unassembled WGS sequence"/>
</dbReference>
<feature type="region of interest" description="Disordered" evidence="1">
    <location>
        <begin position="314"/>
        <end position="333"/>
    </location>
</feature>
<feature type="region of interest" description="Disordered" evidence="1">
    <location>
        <begin position="175"/>
        <end position="197"/>
    </location>
</feature>
<keyword evidence="3" id="KW-1185">Reference proteome</keyword>
<dbReference type="HOGENOM" id="CLU_835364_0_0_1"/>
<reference evidence="2" key="2">
    <citation type="submission" date="2015-06" db="UniProtKB">
        <authorList>
            <consortium name="EnsemblProtists"/>
        </authorList>
    </citation>
    <scope>IDENTIFICATION</scope>
    <source>
        <strain evidence="2">Emoy2</strain>
    </source>
</reference>
<protein>
    <submittedName>
        <fullName evidence="2">Uncharacterized protein</fullName>
    </submittedName>
</protein>
<name>M4B2P3_HYAAE</name>
<organism evidence="2 3">
    <name type="scientific">Hyaloperonospora arabidopsidis (strain Emoy2)</name>
    <name type="common">Downy mildew agent</name>
    <name type="synonym">Peronospora arabidopsidis</name>
    <dbReference type="NCBI Taxonomy" id="559515"/>
    <lineage>
        <taxon>Eukaryota</taxon>
        <taxon>Sar</taxon>
        <taxon>Stramenopiles</taxon>
        <taxon>Oomycota</taxon>
        <taxon>Peronosporomycetes</taxon>
        <taxon>Peronosporales</taxon>
        <taxon>Peronosporaceae</taxon>
        <taxon>Hyaloperonospora</taxon>
    </lineage>
</organism>
<dbReference type="AlphaFoldDB" id="M4B2P3"/>
<dbReference type="EMBL" id="JH598094">
    <property type="status" value="NOT_ANNOTATED_CDS"/>
    <property type="molecule type" value="Genomic_DNA"/>
</dbReference>
<dbReference type="InParanoid" id="M4B2P3"/>
<feature type="region of interest" description="Disordered" evidence="1">
    <location>
        <begin position="82"/>
        <end position="127"/>
    </location>
</feature>
<sequence>MTRAERKQVYSNLSNLRVRNKLVLDARNQGAWMRFRGQSVLREPWKRRVGDPEGLEQVNRVGSLLTPWKPIRHTTRLREMAKEGVQEDVKIASTKTYPPKDQTDHVPPRLDRSPSASSERCKRREERSRARLIFKDSQAVGRLPECLAMIFIEPLVSRGQLGELVYRLKRNGRERNSGGDVKLEGQQTLNRGGSNQVRLPFRGTVDVTVGGRGPNHPQDMSRRSTKSLGLIAMMLHELIRAAGYSATSHLLYVFLCIRLGVMADGGSEWSLPNPDLERLRSPGCPSFRTPTRCRSPKTQTSPFLTKCLRRLQIPWPKPHPTRRPEDPQAGLTT</sequence>
<feature type="compositionally biased region" description="Polar residues" evidence="1">
    <location>
        <begin position="185"/>
        <end position="197"/>
    </location>
</feature>
<evidence type="ECO:0000313" key="3">
    <source>
        <dbReference type="Proteomes" id="UP000011713"/>
    </source>
</evidence>
<feature type="compositionally biased region" description="Basic and acidic residues" evidence="1">
    <location>
        <begin position="101"/>
        <end position="112"/>
    </location>
</feature>
<reference evidence="3" key="1">
    <citation type="journal article" date="2010" name="Science">
        <title>Signatures of adaptation to obligate biotrophy in the Hyaloperonospora arabidopsidis genome.</title>
        <authorList>
            <person name="Baxter L."/>
            <person name="Tripathy S."/>
            <person name="Ishaque N."/>
            <person name="Boot N."/>
            <person name="Cabral A."/>
            <person name="Kemen E."/>
            <person name="Thines M."/>
            <person name="Ah-Fong A."/>
            <person name="Anderson R."/>
            <person name="Badejoko W."/>
            <person name="Bittner-Eddy P."/>
            <person name="Boore J.L."/>
            <person name="Chibucos M.C."/>
            <person name="Coates M."/>
            <person name="Dehal P."/>
            <person name="Delehaunty K."/>
            <person name="Dong S."/>
            <person name="Downton P."/>
            <person name="Dumas B."/>
            <person name="Fabro G."/>
            <person name="Fronick C."/>
            <person name="Fuerstenberg S.I."/>
            <person name="Fulton L."/>
            <person name="Gaulin E."/>
            <person name="Govers F."/>
            <person name="Hughes L."/>
            <person name="Humphray S."/>
            <person name="Jiang R.H."/>
            <person name="Judelson H."/>
            <person name="Kamoun S."/>
            <person name="Kyung K."/>
            <person name="Meijer H."/>
            <person name="Minx P."/>
            <person name="Morris P."/>
            <person name="Nelson J."/>
            <person name="Phuntumart V."/>
            <person name="Qutob D."/>
            <person name="Rehmany A."/>
            <person name="Rougon-Cardoso A."/>
            <person name="Ryden P."/>
            <person name="Torto-Alalibo T."/>
            <person name="Studholme D."/>
            <person name="Wang Y."/>
            <person name="Win J."/>
            <person name="Wood J."/>
            <person name="Clifton S.W."/>
            <person name="Rogers J."/>
            <person name="Van den Ackerveken G."/>
            <person name="Jones J.D."/>
            <person name="McDowell J.M."/>
            <person name="Beynon J."/>
            <person name="Tyler B.M."/>
        </authorList>
    </citation>
    <scope>NUCLEOTIDE SEQUENCE [LARGE SCALE GENOMIC DNA]</scope>
    <source>
        <strain evidence="3">Emoy2</strain>
    </source>
</reference>
<evidence type="ECO:0000313" key="2">
    <source>
        <dbReference type="EnsemblProtists" id="HpaP800541"/>
    </source>
</evidence>
<accession>M4B2P3</accession>